<dbReference type="EMBL" id="MDYL01000004">
    <property type="protein sequence ID" value="OQD76481.1"/>
    <property type="molecule type" value="Genomic_DNA"/>
</dbReference>
<dbReference type="STRING" id="69771.A0A1V6PHL2"/>
<organism evidence="1 2">
    <name type="scientific">Penicillium decumbens</name>
    <dbReference type="NCBI Taxonomy" id="69771"/>
    <lineage>
        <taxon>Eukaryota</taxon>
        <taxon>Fungi</taxon>
        <taxon>Dikarya</taxon>
        <taxon>Ascomycota</taxon>
        <taxon>Pezizomycotina</taxon>
        <taxon>Eurotiomycetes</taxon>
        <taxon>Eurotiomycetidae</taxon>
        <taxon>Eurotiales</taxon>
        <taxon>Aspergillaceae</taxon>
        <taxon>Penicillium</taxon>
    </lineage>
</organism>
<keyword evidence="2" id="KW-1185">Reference proteome</keyword>
<evidence type="ECO:0000313" key="2">
    <source>
        <dbReference type="Proteomes" id="UP000191522"/>
    </source>
</evidence>
<proteinExistence type="predicted"/>
<dbReference type="InterPro" id="IPR002347">
    <property type="entry name" value="SDR_fam"/>
</dbReference>
<dbReference type="PANTHER" id="PTHR43431:SF7">
    <property type="entry name" value="OXIDOREDUCTASE, SHORT CHAIN DEHYDROGENASE_REDUCTASE FAMILY (AFU_ORTHOLOGUE AFUA_5G14000)"/>
    <property type="match status" value="1"/>
</dbReference>
<dbReference type="OMA" id="WVFEHED"/>
<dbReference type="Pfam" id="PF00106">
    <property type="entry name" value="adh_short"/>
    <property type="match status" value="1"/>
</dbReference>
<name>A0A1V6PHL2_PENDC</name>
<evidence type="ECO:0008006" key="3">
    <source>
        <dbReference type="Google" id="ProtNLM"/>
    </source>
</evidence>
<sequence length="244" mass="26074">MASKALAIIAGVGPGTGASIARKFAQTYSVVLLSRNPSNYEPLVQEINSTGGQAVGISTDVSDANSVNAAFDQIAKQFPSSALAAAIFNPGGGFVRKPFLDLTEDDYSSALKSQANGGFNIAKRALPLLLQAKDSIPHPPTLIFTGATASFKGSANFASFASAKFALRALAQSLAREFGPQGIHVSHAIIDGVIDIPRTKAWKFEHEDAKLNPDAIADSYWHLHTQPRTTFAFELDLRPYVEKW</sequence>
<dbReference type="InterPro" id="IPR036291">
    <property type="entry name" value="NAD(P)-bd_dom_sf"/>
</dbReference>
<comment type="caution">
    <text evidence="1">The sequence shown here is derived from an EMBL/GenBank/DDBJ whole genome shotgun (WGS) entry which is preliminary data.</text>
</comment>
<dbReference type="AlphaFoldDB" id="A0A1V6PHL2"/>
<dbReference type="PANTHER" id="PTHR43431">
    <property type="entry name" value="OXIDOREDUCTASE, SHORT CHAIN DEHYDROGENASE/REDUCTASE FAMILY (AFU_ORTHOLOGUE AFUA_5G14000)"/>
    <property type="match status" value="1"/>
</dbReference>
<dbReference type="PRINTS" id="PR00081">
    <property type="entry name" value="GDHRDH"/>
</dbReference>
<dbReference type="Gene3D" id="3.40.50.720">
    <property type="entry name" value="NAD(P)-binding Rossmann-like Domain"/>
    <property type="match status" value="1"/>
</dbReference>
<protein>
    <recommendedName>
        <fullName evidence="3">Oxidoreductase</fullName>
    </recommendedName>
</protein>
<evidence type="ECO:0000313" key="1">
    <source>
        <dbReference type="EMBL" id="OQD76481.1"/>
    </source>
</evidence>
<accession>A0A1V6PHL2</accession>
<reference evidence="2" key="1">
    <citation type="journal article" date="2017" name="Nat. Microbiol.">
        <title>Global analysis of biosynthetic gene clusters reveals vast potential of secondary metabolite production in Penicillium species.</title>
        <authorList>
            <person name="Nielsen J.C."/>
            <person name="Grijseels S."/>
            <person name="Prigent S."/>
            <person name="Ji B."/>
            <person name="Dainat J."/>
            <person name="Nielsen K.F."/>
            <person name="Frisvad J.C."/>
            <person name="Workman M."/>
            <person name="Nielsen J."/>
        </authorList>
    </citation>
    <scope>NUCLEOTIDE SEQUENCE [LARGE SCALE GENOMIC DNA]</scope>
    <source>
        <strain evidence="2">IBT 11843</strain>
    </source>
</reference>
<dbReference type="SUPFAM" id="SSF51735">
    <property type="entry name" value="NAD(P)-binding Rossmann-fold domains"/>
    <property type="match status" value="1"/>
</dbReference>
<dbReference type="Proteomes" id="UP000191522">
    <property type="component" value="Unassembled WGS sequence"/>
</dbReference>
<dbReference type="OrthoDB" id="5399006at2759"/>
<gene>
    <name evidence="1" type="ORF">PENDEC_c004G02475</name>
</gene>